<evidence type="ECO:0000256" key="1">
    <source>
        <dbReference type="SAM" id="Coils"/>
    </source>
</evidence>
<reference evidence="2" key="1">
    <citation type="submission" date="2021-01" db="EMBL/GenBank/DDBJ databases">
        <authorList>
            <person name="Corre E."/>
            <person name="Pelletier E."/>
            <person name="Niang G."/>
            <person name="Scheremetjew M."/>
            <person name="Finn R."/>
            <person name="Kale V."/>
            <person name="Holt S."/>
            <person name="Cochrane G."/>
            <person name="Meng A."/>
            <person name="Brown T."/>
            <person name="Cohen L."/>
        </authorList>
    </citation>
    <scope>NUCLEOTIDE SEQUENCE</scope>
    <source>
        <strain evidence="2">CCMP1510</strain>
    </source>
</reference>
<dbReference type="Pfam" id="PF14555">
    <property type="entry name" value="UBA_4"/>
    <property type="match status" value="1"/>
</dbReference>
<evidence type="ECO:0000313" key="2">
    <source>
        <dbReference type="EMBL" id="CAE0359920.1"/>
    </source>
</evidence>
<evidence type="ECO:0008006" key="3">
    <source>
        <dbReference type="Google" id="ProtNLM"/>
    </source>
</evidence>
<name>A0A7S3NIK1_9STRA</name>
<sequence>MIPPQKPSRRGSFSYSGYDGLVRCNLEIETCAIPSELNLNVEDKKLAKKQISQSIDDDALTLCRRELGRLEEERRLEEEEKKEREEKVRITKVRKEREEAEARAQNEKLAREAAEREREAIRERERKEKLERARAQEEALRLEFEQQEAERQERIRLDESFAQRLNNEFDSHPSPSDSHDVEKLARLTALTGADEQTCRFYLDCASGDVSAAFRFWEQSTS</sequence>
<proteinExistence type="predicted"/>
<keyword evidence="1" id="KW-0175">Coiled coil</keyword>
<feature type="coiled-coil region" evidence="1">
    <location>
        <begin position="60"/>
        <end position="155"/>
    </location>
</feature>
<protein>
    <recommendedName>
        <fullName evidence="3">UBX domain-containing protein</fullName>
    </recommendedName>
</protein>
<accession>A0A7S3NIK1</accession>
<organism evidence="2">
    <name type="scientific">Aureoumbra lagunensis</name>
    <dbReference type="NCBI Taxonomy" id="44058"/>
    <lineage>
        <taxon>Eukaryota</taxon>
        <taxon>Sar</taxon>
        <taxon>Stramenopiles</taxon>
        <taxon>Ochrophyta</taxon>
        <taxon>Pelagophyceae</taxon>
        <taxon>Pelagomonadales</taxon>
        <taxon>Aureoumbra</taxon>
    </lineage>
</organism>
<gene>
    <name evidence="2" type="ORF">ALAG00032_LOCUS649</name>
</gene>
<dbReference type="AlphaFoldDB" id="A0A7S3NIK1"/>
<dbReference type="EMBL" id="HBIJ01000883">
    <property type="protein sequence ID" value="CAE0359920.1"/>
    <property type="molecule type" value="Transcribed_RNA"/>
</dbReference>